<comment type="caution">
    <text evidence="2">The sequence shown here is derived from an EMBL/GenBank/DDBJ whole genome shotgun (WGS) entry which is preliminary data.</text>
</comment>
<sequence>MRTVSWKVFCITFLLSIACFFFIDVFTIKTNHVSGNGNLGLPLYPLACFFLLVVMHYLFATYYNKMKVFSKKLHVLTIILAAAAIVVCLSFAREKFVLRIAELDRTMAVSTTFMRDYSWIDIHLNNLYFNVYTYIAAISLALLLAGLYSMVRGREK</sequence>
<name>A0AAX2E926_9BACI</name>
<dbReference type="PROSITE" id="PS51257">
    <property type="entry name" value="PROKAR_LIPOPROTEIN"/>
    <property type="match status" value="1"/>
</dbReference>
<dbReference type="Proteomes" id="UP000199735">
    <property type="component" value="Unassembled WGS sequence"/>
</dbReference>
<dbReference type="RefSeq" id="WP_093879429.1">
    <property type="nucleotide sequence ID" value="NZ_FOCD01000001.1"/>
</dbReference>
<reference evidence="2 3" key="1">
    <citation type="submission" date="2016-10" db="EMBL/GenBank/DDBJ databases">
        <authorList>
            <person name="Varghese N."/>
            <person name="Submissions S."/>
        </authorList>
    </citation>
    <scope>NUCLEOTIDE SEQUENCE [LARGE SCALE GENOMIC DNA]</scope>
    <source>
        <strain evidence="2 3">DSM 21619</strain>
    </source>
</reference>
<proteinExistence type="predicted"/>
<dbReference type="AlphaFoldDB" id="A0AAX2E926"/>
<feature type="transmembrane region" description="Helical" evidence="1">
    <location>
        <begin position="75"/>
        <end position="92"/>
    </location>
</feature>
<keyword evidence="1" id="KW-0812">Transmembrane</keyword>
<keyword evidence="1" id="KW-0472">Membrane</keyword>
<accession>A0AAX2E926</accession>
<feature type="transmembrane region" description="Helical" evidence="1">
    <location>
        <begin position="131"/>
        <end position="151"/>
    </location>
</feature>
<evidence type="ECO:0000256" key="1">
    <source>
        <dbReference type="SAM" id="Phobius"/>
    </source>
</evidence>
<organism evidence="2 3">
    <name type="scientific">Terribacillus saccharophilus</name>
    <dbReference type="NCBI Taxonomy" id="361277"/>
    <lineage>
        <taxon>Bacteria</taxon>
        <taxon>Bacillati</taxon>
        <taxon>Bacillota</taxon>
        <taxon>Bacilli</taxon>
        <taxon>Bacillales</taxon>
        <taxon>Bacillaceae</taxon>
        <taxon>Terribacillus</taxon>
    </lineage>
</organism>
<dbReference type="EMBL" id="FOCD01000001">
    <property type="protein sequence ID" value="SEM46827.1"/>
    <property type="molecule type" value="Genomic_DNA"/>
</dbReference>
<gene>
    <name evidence="2" type="ORF">SAMN04489762_0139</name>
</gene>
<protein>
    <submittedName>
        <fullName evidence="2">Uncharacterized protein</fullName>
    </submittedName>
</protein>
<feature type="transmembrane region" description="Helical" evidence="1">
    <location>
        <begin position="43"/>
        <end position="63"/>
    </location>
</feature>
<evidence type="ECO:0000313" key="2">
    <source>
        <dbReference type="EMBL" id="SEM46827.1"/>
    </source>
</evidence>
<keyword evidence="1" id="KW-1133">Transmembrane helix</keyword>
<evidence type="ECO:0000313" key="3">
    <source>
        <dbReference type="Proteomes" id="UP000199735"/>
    </source>
</evidence>